<feature type="region of interest" description="Disordered" evidence="1">
    <location>
        <begin position="796"/>
        <end position="829"/>
    </location>
</feature>
<feature type="region of interest" description="Disordered" evidence="1">
    <location>
        <begin position="959"/>
        <end position="986"/>
    </location>
</feature>
<name>A0ABR0SLG5_9HYPO</name>
<feature type="compositionally biased region" description="Low complexity" evidence="1">
    <location>
        <begin position="701"/>
        <end position="715"/>
    </location>
</feature>
<sequence>MSAPYWGELPQPKKIHDGRLSEDYSYEYSNPDQRQSLDIQPPRKANRNSIQTTYTEAPTETTFSPHSPTSSTIAPHGLAPRPPSYQQGQSLDMSFEPYDKTSRRSNRMPDERDEPSSPSMPAAPEAPRGPPVSYRQPNGPYPYAYPSPGSSRPPRQPFPGEAMGTEEYFPPERFDGQPGPSQRPIEDVVARRDSKSSAQPVTGQSRRASASGTSDRRKKFADDRSPLQRLELTLDSMTKEEKRARVEAAEQRAKARAAKKAALQASGGQVPQQQELPPLVVQDRRPAASLEQASPIVSNVPFPREAAAPREAPASQIRPPQTLQEDNRAYVQGPIQQTTRTAADPQSLPTEADFGIPKRNMSFRERAVRDDPQFSNVETHSPPDEPLIPPSSGFSLARSGSNKLKKEPPADSWHRIRMEAERRLPPQSKPASSNDAGRAPQELAQQSTHSSPRYSGDKELPPLPLNPTDQLPPPQLEETRLQESTSGPDKPGIRRRTTEPPAVYVPELGHNHTHHHHHNRKRKRSCNSDLYHSPNHAHNRSHGRYRNRKLKPKLNRDLKLNLSHNYSNRNHKNDEDSPSRKRCSQSHKNDDDSLSRNHYNQNRKNDDDDNPCRKRCNQNHKNDDDSLSHFRCNHNRSRSRKNDNDNYKLKYSHKYFRKYTRKHILKFNHSHNHTHGSNHGSNRSYNHSWNHDQSYDQSYDQNHGQNHGQSHGQSQDRSQGWSHDWNNNHNHNHNNSNSNSNSNNHRNHSRILVRISGMVFKRREDLRPGEGLYQPPQWLDEWKKGTVGTLSGTLLDLSPDQMGPNDKNTTWWDQGGNRRNQSVASRPRKAEAFEGEYDDSAATRFKPPLYLKCGPLLRYCGIRRERVPARPRNNNVMLEREIWRGTIMIVTSDADSSYEIAPTLRLFLQDVELLPPPPQHVNGELSPEYVDPIAGHPKLGRRGETLYVRPVDHLEEAKDLSRDETDEGLFEKTKSPPDELLPNGLTDYPGSFASRRRRVDVDGEKMLKYKDVRGFRLHAEQGCTFWRFNIEVELREKQQRIAYRINRGPAMAFWVPASGEAMNIMFYSCNGFSLKAKPDELSGPDPMWRDVLNSHQTQPFHVMVGGGDQIYNDCVADECELFDEWLDINNPIHKHSAAFTNEMQSEIEKFYLERYCMWFSQGLFGLANSQIPMVNMYDDHDVFDGYGSYPHHDMNSPVFSGLGAVAFKYYMLFQHQSIVTETENTEPSWILGEKPGPYIKEHSRSLYMSMGGKVALLAVDGRTERTERTVIDEKTWEKMMNRLYAEVRRGQVEHLLVLLGVPIAYPRLVWLENILTSKPVKALGRAGLLGKHLNNIDGGVEVLDDLNDHWTAKNHKHERTIVIEDLQDLAIDKSLRITVLSGDVHLAAIGQFYSNPKLGLAKHKDPRYMPNIISSAIVNMPPPDLLADVLNKRNKVHHFDKQTDESMIPIFRHGVDGKSRNNKNLLPHRNWCSIRLWQPGNTPPPSPPVSDDESPAPQSGGGGLFRRLSKGKSSSKNFDMSRESVRGPRPPVSSGIGGLFRSLSRSRSKKQQGPPPTRTMSLGRGEAQQRGGDMPQYGRPASQSQNDHSIIQGQWGAEDMDYGYVDPRGPGQPGPSGLRGGAATFDEFSEGDESFFTAQPPRRAQTMGNQPMAAGNELEDAPVRPFHRTPTGLSTKQMRQAEKLQVDLEGGLDISLNVEVNPRDPTGITVPYRILVPKLFYDYSPEEDDIPVAGPSGIRRFLSLGKKPQRPQEEEPAPEDEEEQYESENEANYETH</sequence>
<feature type="compositionally biased region" description="Basic and acidic residues" evidence="1">
    <location>
        <begin position="97"/>
        <end position="110"/>
    </location>
</feature>
<evidence type="ECO:0000259" key="2">
    <source>
        <dbReference type="Pfam" id="PF19050"/>
    </source>
</evidence>
<dbReference type="InterPro" id="IPR029052">
    <property type="entry name" value="Metallo-depent_PP-like"/>
</dbReference>
<dbReference type="Pfam" id="PF19050">
    <property type="entry name" value="PhoD_2"/>
    <property type="match status" value="2"/>
</dbReference>
<accession>A0ABR0SLG5</accession>
<dbReference type="PANTHER" id="PTHR46689">
    <property type="entry name" value="MEMBRANE PROTEIN, PUTATIVE-RELATED"/>
    <property type="match status" value="1"/>
</dbReference>
<feature type="compositionally biased region" description="Basic and acidic residues" evidence="1">
    <location>
        <begin position="603"/>
        <end position="612"/>
    </location>
</feature>
<feature type="compositionally biased region" description="Polar residues" evidence="1">
    <location>
        <begin position="27"/>
        <end position="38"/>
    </location>
</feature>
<feature type="compositionally biased region" description="Acidic residues" evidence="1">
    <location>
        <begin position="1754"/>
        <end position="1776"/>
    </location>
</feature>
<dbReference type="Gene3D" id="3.60.21.70">
    <property type="entry name" value="PhoD-like phosphatase"/>
    <property type="match status" value="1"/>
</dbReference>
<feature type="compositionally biased region" description="Polar residues" evidence="1">
    <location>
        <begin position="392"/>
        <end position="402"/>
    </location>
</feature>
<reference evidence="3 4" key="1">
    <citation type="submission" date="2024-01" db="EMBL/GenBank/DDBJ databases">
        <title>Complete genome of Cladobotryum mycophilum ATHUM6906.</title>
        <authorList>
            <person name="Christinaki A.C."/>
            <person name="Myridakis A.I."/>
            <person name="Kouvelis V.N."/>
        </authorList>
    </citation>
    <scope>NUCLEOTIDE SEQUENCE [LARGE SCALE GENOMIC DNA]</scope>
    <source>
        <strain evidence="3 4">ATHUM6906</strain>
    </source>
</reference>
<dbReference type="PANTHER" id="PTHR46689:SF1">
    <property type="entry name" value="PHOD-LIKE PHOSPHATASE DOMAIN-CONTAINING PROTEIN"/>
    <property type="match status" value="1"/>
</dbReference>
<feature type="compositionally biased region" description="Low complexity" evidence="1">
    <location>
        <begin position="116"/>
        <end position="126"/>
    </location>
</feature>
<dbReference type="InterPro" id="IPR043904">
    <property type="entry name" value="PhoD_2-like"/>
</dbReference>
<gene>
    <name evidence="3" type="ORF">PT974_05953</name>
</gene>
<comment type="caution">
    <text evidence="3">The sequence shown here is derived from an EMBL/GenBank/DDBJ whole genome shotgun (WGS) entry which is preliminary data.</text>
</comment>
<feature type="region of interest" description="Disordered" evidence="1">
    <location>
        <begin position="1743"/>
        <end position="1776"/>
    </location>
</feature>
<evidence type="ECO:0000313" key="3">
    <source>
        <dbReference type="EMBL" id="KAK5992541.1"/>
    </source>
</evidence>
<feature type="compositionally biased region" description="Polar residues" evidence="1">
    <location>
        <begin position="443"/>
        <end position="453"/>
    </location>
</feature>
<feature type="compositionally biased region" description="Basic and acidic residues" evidence="1">
    <location>
        <begin position="237"/>
        <end position="253"/>
    </location>
</feature>
<feature type="compositionally biased region" description="Basic and acidic residues" evidence="1">
    <location>
        <begin position="959"/>
        <end position="977"/>
    </location>
</feature>
<feature type="region of interest" description="Disordered" evidence="1">
    <location>
        <begin position="669"/>
        <end position="745"/>
    </location>
</feature>
<feature type="compositionally biased region" description="Pro residues" evidence="1">
    <location>
        <begin position="461"/>
        <end position="475"/>
    </location>
</feature>
<dbReference type="Proteomes" id="UP001338125">
    <property type="component" value="Unassembled WGS sequence"/>
</dbReference>
<feature type="compositionally biased region" description="Polar residues" evidence="1">
    <location>
        <begin position="716"/>
        <end position="725"/>
    </location>
</feature>
<dbReference type="CDD" id="cd07389">
    <property type="entry name" value="MPP_PhoD"/>
    <property type="match status" value="1"/>
</dbReference>
<feature type="compositionally biased region" description="Low complexity" evidence="1">
    <location>
        <begin position="303"/>
        <end position="314"/>
    </location>
</feature>
<feature type="region of interest" description="Disordered" evidence="1">
    <location>
        <begin position="1476"/>
        <end position="1587"/>
    </location>
</feature>
<dbReference type="EMBL" id="JAVFKD010000012">
    <property type="protein sequence ID" value="KAK5992541.1"/>
    <property type="molecule type" value="Genomic_DNA"/>
</dbReference>
<feature type="region of interest" description="Disordered" evidence="1">
    <location>
        <begin position="1"/>
        <end position="648"/>
    </location>
</feature>
<evidence type="ECO:0000313" key="4">
    <source>
        <dbReference type="Proteomes" id="UP001338125"/>
    </source>
</evidence>
<feature type="domain" description="PhoD-like phosphatase" evidence="2">
    <location>
        <begin position="1063"/>
        <end position="1315"/>
    </location>
</feature>
<feature type="domain" description="PhoD-like phosphatase" evidence="2">
    <location>
        <begin position="1321"/>
        <end position="1479"/>
    </location>
</feature>
<evidence type="ECO:0000256" key="1">
    <source>
        <dbReference type="SAM" id="MobiDB-lite"/>
    </source>
</evidence>
<organism evidence="3 4">
    <name type="scientific">Cladobotryum mycophilum</name>
    <dbReference type="NCBI Taxonomy" id="491253"/>
    <lineage>
        <taxon>Eukaryota</taxon>
        <taxon>Fungi</taxon>
        <taxon>Dikarya</taxon>
        <taxon>Ascomycota</taxon>
        <taxon>Pezizomycotina</taxon>
        <taxon>Sordariomycetes</taxon>
        <taxon>Hypocreomycetidae</taxon>
        <taxon>Hypocreales</taxon>
        <taxon>Hypocreaceae</taxon>
        <taxon>Cladobotryum</taxon>
    </lineage>
</organism>
<feature type="compositionally biased region" description="Low complexity" evidence="1">
    <location>
        <begin position="269"/>
        <end position="281"/>
    </location>
</feature>
<protein>
    <recommendedName>
        <fullName evidence="2">PhoD-like phosphatase domain-containing protein</fullName>
    </recommendedName>
</protein>
<feature type="compositionally biased region" description="Low complexity" evidence="1">
    <location>
        <begin position="727"/>
        <end position="744"/>
    </location>
</feature>
<feature type="compositionally biased region" description="Polar residues" evidence="1">
    <location>
        <begin position="806"/>
        <end position="824"/>
    </location>
</feature>
<dbReference type="InterPro" id="IPR038607">
    <property type="entry name" value="PhoD-like_sf"/>
</dbReference>
<feature type="compositionally biased region" description="Basic residues" evidence="1">
    <location>
        <begin position="511"/>
        <end position="525"/>
    </location>
</feature>
<feature type="compositionally biased region" description="Low complexity" evidence="1">
    <location>
        <begin position="52"/>
        <end position="72"/>
    </location>
</feature>
<feature type="compositionally biased region" description="Basic and acidic residues" evidence="1">
    <location>
        <begin position="362"/>
        <end position="372"/>
    </location>
</feature>
<feature type="compositionally biased region" description="Basic and acidic residues" evidence="1">
    <location>
        <begin position="404"/>
        <end position="424"/>
    </location>
</feature>
<keyword evidence="4" id="KW-1185">Reference proteome</keyword>
<feature type="compositionally biased region" description="Basic and acidic residues" evidence="1">
    <location>
        <begin position="184"/>
        <end position="195"/>
    </location>
</feature>
<proteinExistence type="predicted"/>
<dbReference type="SUPFAM" id="SSF56300">
    <property type="entry name" value="Metallo-dependent phosphatases"/>
    <property type="match status" value="1"/>
</dbReference>
<feature type="compositionally biased region" description="Basic residues" evidence="1">
    <location>
        <begin position="535"/>
        <end position="553"/>
    </location>
</feature>
<dbReference type="InterPro" id="IPR018946">
    <property type="entry name" value="PhoD-like_MPP"/>
</dbReference>
<feature type="compositionally biased region" description="Polar residues" evidence="1">
    <location>
        <begin position="196"/>
        <end position="213"/>
    </location>
</feature>